<dbReference type="InterPro" id="IPR036291">
    <property type="entry name" value="NAD(P)-bd_dom_sf"/>
</dbReference>
<accession>A0A926VI74</accession>
<dbReference type="InterPro" id="IPR050177">
    <property type="entry name" value="Lipid_A_modif_metabolic_enz"/>
</dbReference>
<feature type="compositionally biased region" description="Polar residues" evidence="1">
    <location>
        <begin position="35"/>
        <end position="45"/>
    </location>
</feature>
<feature type="domain" description="NAD-dependent epimerase/dehydratase" evidence="2">
    <location>
        <begin position="120"/>
        <end position="345"/>
    </location>
</feature>
<feature type="compositionally biased region" description="Basic and acidic residues" evidence="1">
    <location>
        <begin position="48"/>
        <end position="61"/>
    </location>
</feature>
<dbReference type="PANTHER" id="PTHR43245:SF13">
    <property type="entry name" value="UDP-D-APIOSE_UDP-D-XYLOSE SYNTHASE 2"/>
    <property type="match status" value="1"/>
</dbReference>
<evidence type="ECO:0000259" key="2">
    <source>
        <dbReference type="Pfam" id="PF01370"/>
    </source>
</evidence>
<name>A0A926VI74_9CYAN</name>
<dbReference type="Pfam" id="PF01370">
    <property type="entry name" value="Epimerase"/>
    <property type="match status" value="1"/>
</dbReference>
<evidence type="ECO:0000256" key="1">
    <source>
        <dbReference type="SAM" id="MobiDB-lite"/>
    </source>
</evidence>
<proteinExistence type="predicted"/>
<dbReference type="Gene3D" id="3.40.50.720">
    <property type="entry name" value="NAD(P)-binding Rossmann-like Domain"/>
    <property type="match status" value="1"/>
</dbReference>
<dbReference type="PANTHER" id="PTHR43245">
    <property type="entry name" value="BIFUNCTIONAL POLYMYXIN RESISTANCE PROTEIN ARNA"/>
    <property type="match status" value="1"/>
</dbReference>
<dbReference type="AlphaFoldDB" id="A0A926VI74"/>
<sequence length="459" mass="51718">MSPVELVEESDRLAIEETPELSNPEISGEEANITELENNSESNAAHISGEEANRGEIDESTKSNSSQSLLEERKRPEIKDSLESKSPEEIYTSTNLGSRETAPSPRTPQPSSSANKRKRIFITGASGCIGQYLVEKLIRETEHELYLLVRDPGKLRFDCNARPGINIVRGDIRQIPRHANLLKTIDCAVLIATSWGGTDQEVLDVNIYKNIQLLNLLDRQVCQQIIYFSTASILDRNNQLLKEARELGTSYIRSKHDFLRQASRLPIYDRITAVFPTLVLGGDAQHPYSHISSGLPGITKWIKLIRFFKADASFHFIHSQDIAEVVGYLIENPPQKKEYRQFVLGNPAVTVNQVVEEACAYLNQPILFRLPLSVWLANLFIVIFKIQMSPWDRFCLEYRHFTYQNAVNPATFGLPVYCATFSDVLKSSGVVGGSGQRLTRVNNYRLDLDDRESESGNES</sequence>
<protein>
    <submittedName>
        <fullName evidence="3">NAD(P)-dependent oxidoreductase</fullName>
    </submittedName>
</protein>
<dbReference type="InterPro" id="IPR001509">
    <property type="entry name" value="Epimerase_deHydtase"/>
</dbReference>
<comment type="caution">
    <text evidence="3">The sequence shown here is derived from an EMBL/GenBank/DDBJ whole genome shotgun (WGS) entry which is preliminary data.</text>
</comment>
<reference evidence="3" key="1">
    <citation type="journal article" date="2015" name="ISME J.">
        <title>Draft Genome Sequence of Streptomyces incarnatus NRRL8089, which Produces the Nucleoside Antibiotic Sinefungin.</title>
        <authorList>
            <person name="Oshima K."/>
            <person name="Hattori M."/>
            <person name="Shimizu H."/>
            <person name="Fukuda K."/>
            <person name="Nemoto M."/>
            <person name="Inagaki K."/>
            <person name="Tamura T."/>
        </authorList>
    </citation>
    <scope>NUCLEOTIDE SEQUENCE</scope>
    <source>
        <strain evidence="3">FACHB-1375</strain>
    </source>
</reference>
<gene>
    <name evidence="3" type="ORF">H6G03_24850</name>
</gene>
<dbReference type="EMBL" id="JACJPW010000077">
    <property type="protein sequence ID" value="MBD2184262.1"/>
    <property type="molecule type" value="Genomic_DNA"/>
</dbReference>
<keyword evidence="4" id="KW-1185">Reference proteome</keyword>
<evidence type="ECO:0000313" key="3">
    <source>
        <dbReference type="EMBL" id="MBD2184262.1"/>
    </source>
</evidence>
<dbReference type="Proteomes" id="UP000641646">
    <property type="component" value="Unassembled WGS sequence"/>
</dbReference>
<feature type="compositionally biased region" description="Basic and acidic residues" evidence="1">
    <location>
        <begin position="70"/>
        <end position="88"/>
    </location>
</feature>
<organism evidence="3 4">
    <name type="scientific">Aerosakkonema funiforme FACHB-1375</name>
    <dbReference type="NCBI Taxonomy" id="2949571"/>
    <lineage>
        <taxon>Bacteria</taxon>
        <taxon>Bacillati</taxon>
        <taxon>Cyanobacteriota</taxon>
        <taxon>Cyanophyceae</taxon>
        <taxon>Oscillatoriophycideae</taxon>
        <taxon>Aerosakkonematales</taxon>
        <taxon>Aerosakkonemataceae</taxon>
        <taxon>Aerosakkonema</taxon>
    </lineage>
</organism>
<reference evidence="3" key="2">
    <citation type="submission" date="2020-08" db="EMBL/GenBank/DDBJ databases">
        <authorList>
            <person name="Chen M."/>
            <person name="Teng W."/>
            <person name="Zhao L."/>
            <person name="Hu C."/>
            <person name="Zhou Y."/>
            <person name="Han B."/>
            <person name="Song L."/>
            <person name="Shu W."/>
        </authorList>
    </citation>
    <scope>NUCLEOTIDE SEQUENCE</scope>
    <source>
        <strain evidence="3">FACHB-1375</strain>
    </source>
</reference>
<evidence type="ECO:0000313" key="4">
    <source>
        <dbReference type="Proteomes" id="UP000641646"/>
    </source>
</evidence>
<dbReference type="SUPFAM" id="SSF51735">
    <property type="entry name" value="NAD(P)-binding Rossmann-fold domains"/>
    <property type="match status" value="1"/>
</dbReference>
<feature type="region of interest" description="Disordered" evidence="1">
    <location>
        <begin position="1"/>
        <end position="116"/>
    </location>
</feature>